<evidence type="ECO:0000313" key="2">
    <source>
        <dbReference type="EMBL" id="CAI2196223.1"/>
    </source>
</evidence>
<comment type="caution">
    <text evidence="2">The sequence shown here is derived from an EMBL/GenBank/DDBJ whole genome shotgun (WGS) entry which is preliminary data.</text>
</comment>
<dbReference type="OrthoDB" id="630188at2759"/>
<evidence type="ECO:0000259" key="1">
    <source>
        <dbReference type="Pfam" id="PF00149"/>
    </source>
</evidence>
<dbReference type="InterPro" id="IPR004843">
    <property type="entry name" value="Calcineurin-like_PHP"/>
</dbReference>
<dbReference type="PANTHER" id="PTHR12905">
    <property type="entry name" value="METALLOPHOSPHOESTERASE"/>
    <property type="match status" value="1"/>
</dbReference>
<gene>
    <name evidence="2" type="ORF">FWILDA_LOCUS17470</name>
</gene>
<dbReference type="InterPro" id="IPR029052">
    <property type="entry name" value="Metallo-depent_PP-like"/>
</dbReference>
<feature type="domain" description="Calcineurin-like phosphoesterase" evidence="1">
    <location>
        <begin position="40"/>
        <end position="235"/>
    </location>
</feature>
<dbReference type="InterPro" id="IPR051693">
    <property type="entry name" value="UPF0046_metallophosphoest"/>
</dbReference>
<dbReference type="CDD" id="cd07379">
    <property type="entry name" value="MPP_239FB"/>
    <property type="match status" value="1"/>
</dbReference>
<dbReference type="Gene3D" id="3.60.21.10">
    <property type="match status" value="1"/>
</dbReference>
<dbReference type="Pfam" id="PF00149">
    <property type="entry name" value="Metallophos"/>
    <property type="match status" value="1"/>
</dbReference>
<dbReference type="GO" id="GO:0016787">
    <property type="term" value="F:hydrolase activity"/>
    <property type="evidence" value="ECO:0007669"/>
    <property type="project" value="InterPro"/>
</dbReference>
<proteinExistence type="predicted"/>
<dbReference type="SUPFAM" id="SSF56300">
    <property type="entry name" value="Metallo-dependent phosphatases"/>
    <property type="match status" value="1"/>
</dbReference>
<organism evidence="2 3">
    <name type="scientific">Funneliformis geosporum</name>
    <dbReference type="NCBI Taxonomy" id="1117311"/>
    <lineage>
        <taxon>Eukaryota</taxon>
        <taxon>Fungi</taxon>
        <taxon>Fungi incertae sedis</taxon>
        <taxon>Mucoromycota</taxon>
        <taxon>Glomeromycotina</taxon>
        <taxon>Glomeromycetes</taxon>
        <taxon>Glomerales</taxon>
        <taxon>Glomeraceae</taxon>
        <taxon>Funneliformis</taxon>
    </lineage>
</organism>
<feature type="non-terminal residue" evidence="2">
    <location>
        <position position="277"/>
    </location>
</feature>
<reference evidence="2" key="1">
    <citation type="submission" date="2022-08" db="EMBL/GenBank/DDBJ databases">
        <authorList>
            <person name="Kallberg Y."/>
            <person name="Tangrot J."/>
            <person name="Rosling A."/>
        </authorList>
    </citation>
    <scope>NUCLEOTIDE SEQUENCE</scope>
    <source>
        <strain evidence="2">Wild A</strain>
    </source>
</reference>
<keyword evidence="3" id="KW-1185">Reference proteome</keyword>
<sequence>FEIKNNDKVQRSNVKKSKNLSTQIYFAPNVPEKPSSEWTRFVCVSDTHNTIDPNNYQVPDGDVFLHAGDMTKIGTVKQLQDVVDWIKNLPHKHKVVIAGNHDITLDEPFYENNWYRFHHNKEDSKRAINLMKNSGHGIVYLIEETFTIPEKGIQIWGSPWTPEFYEWAFNGQRGLFLKEKWEQIPPITHILMTHGPPYGILDVTNHDGKNVGCKDLLERIQNIKPYVHIFGHIHEGYGVLEKTWNSADGKKTIFINASTTTRKYRPENNTVVFDFLL</sequence>
<protein>
    <submittedName>
        <fullName evidence="2">18192_t:CDS:1</fullName>
    </submittedName>
</protein>
<evidence type="ECO:0000313" key="3">
    <source>
        <dbReference type="Proteomes" id="UP001153678"/>
    </source>
</evidence>
<dbReference type="AlphaFoldDB" id="A0A9W4T6P3"/>
<dbReference type="PANTHER" id="PTHR12905:SF0">
    <property type="entry name" value="CALCINEURIN-LIKE PHOSPHOESTERASE DOMAIN-CONTAINING PROTEIN"/>
    <property type="match status" value="1"/>
</dbReference>
<dbReference type="EMBL" id="CAMKVN010013863">
    <property type="protein sequence ID" value="CAI2196223.1"/>
    <property type="molecule type" value="Genomic_DNA"/>
</dbReference>
<accession>A0A9W4T6P3</accession>
<name>A0A9W4T6P3_9GLOM</name>
<dbReference type="Proteomes" id="UP001153678">
    <property type="component" value="Unassembled WGS sequence"/>
</dbReference>